<proteinExistence type="predicted"/>
<dbReference type="Pfam" id="PF05050">
    <property type="entry name" value="Methyltransf_21"/>
    <property type="match status" value="1"/>
</dbReference>
<dbReference type="Proteomes" id="UP001251857">
    <property type="component" value="Unassembled WGS sequence"/>
</dbReference>
<comment type="caution">
    <text evidence="2">The sequence shown here is derived from an EMBL/GenBank/DDBJ whole genome shotgun (WGS) entry which is preliminary data.</text>
</comment>
<gene>
    <name evidence="2" type="ORF">RM532_11675</name>
</gene>
<reference evidence="2 3" key="1">
    <citation type="submission" date="2023-09" db="EMBL/GenBank/DDBJ databases">
        <authorList>
            <person name="Rey-Velasco X."/>
        </authorList>
    </citation>
    <scope>NUCLEOTIDE SEQUENCE [LARGE SCALE GENOMIC DNA]</scope>
    <source>
        <strain evidence="2 3">W335</strain>
    </source>
</reference>
<organism evidence="2 3">
    <name type="scientific">Spectribacter hydrogenoxidans</name>
    <dbReference type="NCBI Taxonomy" id="3075608"/>
    <lineage>
        <taxon>Bacteria</taxon>
        <taxon>Pseudomonadati</taxon>
        <taxon>Pseudomonadota</taxon>
        <taxon>Gammaproteobacteria</taxon>
        <taxon>Salinisphaerales</taxon>
        <taxon>Salinisphaeraceae</taxon>
        <taxon>Spectribacter</taxon>
    </lineage>
</organism>
<dbReference type="NCBIfam" id="TIGR01444">
    <property type="entry name" value="fkbM_fam"/>
    <property type="match status" value="1"/>
</dbReference>
<dbReference type="GO" id="GO:0008168">
    <property type="term" value="F:methyltransferase activity"/>
    <property type="evidence" value="ECO:0007669"/>
    <property type="project" value="UniProtKB-KW"/>
</dbReference>
<dbReference type="EC" id="2.1.1.-" evidence="2"/>
<dbReference type="InterPro" id="IPR006342">
    <property type="entry name" value="FkbM_mtfrase"/>
</dbReference>
<evidence type="ECO:0000259" key="1">
    <source>
        <dbReference type="Pfam" id="PF05050"/>
    </source>
</evidence>
<sequence length="312" mass="34398">MDEESTRAVDEPGTGHVDGVWLAGCQRISLALAGNRLTRWLWLPLGRRLRQFWAGRVGREQPARLFGNQRIQAHLGEQIDAGIFWFGFPPEDRPALEALVATLPPDAVVLDVGANIGAFALPLAAAARRGVVHAFEPATATVQRLRRHLQLNGLDNVVVNHCAVSDRTGTLSLWIPADEWKGRLFNSGRTSVHVGRQQQGWQEESVPCLRLDDYVAGQSLQRVDAIKIDVEGAELDVLEGARELLTRFRPVVVMELNAGPLRAAGRSVADVLAFWRSLDYRVGMIAASGRVHWGRLPRDSQRHQNICCAPAA</sequence>
<name>A0ABU3C236_9GAMM</name>
<protein>
    <submittedName>
        <fullName evidence="2">FkbM family methyltransferase</fullName>
        <ecNumber evidence="2">2.1.1.-</ecNumber>
    </submittedName>
</protein>
<accession>A0ABU3C236</accession>
<dbReference type="InterPro" id="IPR052514">
    <property type="entry name" value="SAM-dependent_MTase"/>
</dbReference>
<keyword evidence="2" id="KW-0489">Methyltransferase</keyword>
<dbReference type="PANTHER" id="PTHR34203:SF15">
    <property type="entry name" value="SLL1173 PROTEIN"/>
    <property type="match status" value="1"/>
</dbReference>
<evidence type="ECO:0000313" key="3">
    <source>
        <dbReference type="Proteomes" id="UP001251857"/>
    </source>
</evidence>
<evidence type="ECO:0000313" key="2">
    <source>
        <dbReference type="EMBL" id="MDT0635612.1"/>
    </source>
</evidence>
<dbReference type="PANTHER" id="PTHR34203">
    <property type="entry name" value="METHYLTRANSFERASE, FKBM FAMILY PROTEIN"/>
    <property type="match status" value="1"/>
</dbReference>
<dbReference type="RefSeq" id="WP_311653513.1">
    <property type="nucleotide sequence ID" value="NZ_JAVRIB010000012.1"/>
</dbReference>
<dbReference type="InterPro" id="IPR029063">
    <property type="entry name" value="SAM-dependent_MTases_sf"/>
</dbReference>
<dbReference type="SUPFAM" id="SSF53335">
    <property type="entry name" value="S-adenosyl-L-methionine-dependent methyltransferases"/>
    <property type="match status" value="1"/>
</dbReference>
<feature type="domain" description="Methyltransferase FkbM" evidence="1">
    <location>
        <begin position="111"/>
        <end position="282"/>
    </location>
</feature>
<keyword evidence="2" id="KW-0808">Transferase</keyword>
<dbReference type="Gene3D" id="3.40.50.150">
    <property type="entry name" value="Vaccinia Virus protein VP39"/>
    <property type="match status" value="1"/>
</dbReference>
<keyword evidence="3" id="KW-1185">Reference proteome</keyword>
<dbReference type="EMBL" id="JAVRIB010000012">
    <property type="protein sequence ID" value="MDT0635612.1"/>
    <property type="molecule type" value="Genomic_DNA"/>
</dbReference>
<dbReference type="GO" id="GO:0032259">
    <property type="term" value="P:methylation"/>
    <property type="evidence" value="ECO:0007669"/>
    <property type="project" value="UniProtKB-KW"/>
</dbReference>